<keyword evidence="12" id="KW-0539">Nucleus</keyword>
<comment type="caution">
    <text evidence="15">The sequence shown here is derived from an EMBL/GenBank/DDBJ whole genome shotgun (WGS) entry which is preliminary data.</text>
</comment>
<feature type="compositionally biased region" description="Low complexity" evidence="13">
    <location>
        <begin position="593"/>
        <end position="605"/>
    </location>
</feature>
<proteinExistence type="inferred from homology"/>
<feature type="compositionally biased region" description="Pro residues" evidence="13">
    <location>
        <begin position="554"/>
        <end position="563"/>
    </location>
</feature>
<feature type="compositionally biased region" description="Low complexity" evidence="13">
    <location>
        <begin position="791"/>
        <end position="803"/>
    </location>
</feature>
<feature type="compositionally biased region" description="Acidic residues" evidence="13">
    <location>
        <begin position="40"/>
        <end position="57"/>
    </location>
</feature>
<feature type="region of interest" description="Disordered" evidence="13">
    <location>
        <begin position="266"/>
        <end position="355"/>
    </location>
</feature>
<sequence length="886" mass="96413">MPTTVASVPEQPGNSLNKPSHLRSRKTRIVRRRGRAKIDESDEEIEREVTSDDDSDDDHSSLGSASESESLSEDGHLNGRSEVVTPSTTQSPPPLDIGGRTPLAGPKPTSLVGDAGPFVAATDWADMVTAEHANGAEELPVIDFADLDRQRIDQHLISPHSAPKKPRKQAKRAQPDRASSAPPTSPPTREIPPEEEQAPPDSEHPPQESAPPRPRGQTARQAYQQRLETDPSFVPKVGEFWGHDDRLLDKDLRSLSGWWRGRWQSRGRGRGAFATRGRGRGFFGGRSDPARIDEGEPTPAEDVPPVEKAWTHDGFEEMKRRDEKRREMQLQRTQEQEQQPEQQQSPQVRFGPQRGFGFRGRGVFFGGRGRGGFARGGSDSASPVHAASNMPAADRIWYAMKPERMWTKQHEAFLYFDTALKPRPGMGPGYRVKLPGSEDHVVRAPPRPYYRSQVGFASPVNASSEDGDKTGFVIRLPRPAGKEKAVEEPAPVPVPEVVAEEPATTMAELSIEEVFTVRPNLVPNRRVDLSKSQSQPPANQTLPTSTAGPSSTMAPPPGIPTPPKRSLSSPRLPSAPSITASNAPRSDPFALQPPVVRPSSASPSPQIKETVLRRASISTQSSSIPAVPAPQAERPAPPVLAPLQTSFSPVPQTSPPPYGSPYAYAPALPPGVGLNQHGMPYELATGRPVYLHQPTPPPPMFTPRPVVYTHTPHPSMSAPFVPAHMHHHSHSVASPDPFVHSHTPPVQFIDPSTGVPIFTPARQSSRIEIRAPVDPADGKTPPARPSGLRVSSSESAGASQSGLEGAFSDARLEAAVPNGDALHANPLAVPQGEPAAAMAYYPQQYYYPDPYAYPPYMEVSPQVMPYEVYPSDQRSHHQPQPPMIYY</sequence>
<evidence type="ECO:0000256" key="2">
    <source>
        <dbReference type="ARBA" id="ARBA00004496"/>
    </source>
</evidence>
<feature type="region of interest" description="Disordered" evidence="13">
    <location>
        <begin position="1"/>
        <end position="115"/>
    </location>
</feature>
<feature type="compositionally biased region" description="Basic residues" evidence="13">
    <location>
        <begin position="20"/>
        <end position="35"/>
    </location>
</feature>
<evidence type="ECO:0000256" key="7">
    <source>
        <dbReference type="ARBA" id="ARBA00022816"/>
    </source>
</evidence>
<dbReference type="GO" id="GO:0006417">
    <property type="term" value="P:regulation of translation"/>
    <property type="evidence" value="ECO:0007669"/>
    <property type="project" value="UniProtKB-KW"/>
</dbReference>
<feature type="compositionally biased region" description="Basic residues" evidence="13">
    <location>
        <begin position="162"/>
        <end position="171"/>
    </location>
</feature>
<comment type="subcellular location">
    <subcellularLocation>
        <location evidence="2">Cytoplasm</location>
    </subcellularLocation>
    <subcellularLocation>
        <location evidence="1">Nucleus</location>
    </subcellularLocation>
</comment>
<keyword evidence="5" id="KW-0963">Cytoplasm</keyword>
<dbReference type="STRING" id="34475.A0A4Y9YS00"/>
<gene>
    <name evidence="15" type="ORF">EVJ58_g2585</name>
</gene>
<evidence type="ECO:0000259" key="14">
    <source>
        <dbReference type="Pfam" id="PF09405"/>
    </source>
</evidence>
<feature type="compositionally biased region" description="Low complexity" evidence="13">
    <location>
        <begin position="564"/>
        <end position="577"/>
    </location>
</feature>
<evidence type="ECO:0000256" key="5">
    <source>
        <dbReference type="ARBA" id="ARBA00022490"/>
    </source>
</evidence>
<evidence type="ECO:0000256" key="1">
    <source>
        <dbReference type="ARBA" id="ARBA00004123"/>
    </source>
</evidence>
<dbReference type="AlphaFoldDB" id="A0A4Y9YS00"/>
<feature type="compositionally biased region" description="Basic and acidic residues" evidence="13">
    <location>
        <begin position="309"/>
        <end position="329"/>
    </location>
</feature>
<feature type="compositionally biased region" description="Polar residues" evidence="13">
    <location>
        <begin position="530"/>
        <end position="553"/>
    </location>
</feature>
<dbReference type="InterPro" id="IPR018545">
    <property type="entry name" value="Btz_dom"/>
</dbReference>
<evidence type="ECO:0000256" key="9">
    <source>
        <dbReference type="ARBA" id="ARBA00022884"/>
    </source>
</evidence>
<keyword evidence="10" id="KW-0866">Nonsense-mediated mRNA decay</keyword>
<reference evidence="15 16" key="1">
    <citation type="submission" date="2019-01" db="EMBL/GenBank/DDBJ databases">
        <title>Genome sequencing of the rare red list fungi Fomitopsis rosea.</title>
        <authorList>
            <person name="Buettner E."/>
            <person name="Kellner H."/>
        </authorList>
    </citation>
    <scope>NUCLEOTIDE SEQUENCE [LARGE SCALE GENOMIC DNA]</scope>
    <source>
        <strain evidence="15 16">DSM 105464</strain>
    </source>
</reference>
<keyword evidence="6" id="KW-0507">mRNA processing</keyword>
<feature type="compositionally biased region" description="Polar residues" evidence="13">
    <location>
        <begin position="1"/>
        <end position="18"/>
    </location>
</feature>
<keyword evidence="8" id="KW-0810">Translation regulation</keyword>
<evidence type="ECO:0000313" key="16">
    <source>
        <dbReference type="Proteomes" id="UP000298390"/>
    </source>
</evidence>
<protein>
    <recommendedName>
        <fullName evidence="14">Btz domain-containing protein</fullName>
    </recommendedName>
</protein>
<keyword evidence="7" id="KW-0509">mRNA transport</keyword>
<dbReference type="Proteomes" id="UP000298390">
    <property type="component" value="Unassembled WGS sequence"/>
</dbReference>
<dbReference type="EMBL" id="SEKV01000097">
    <property type="protein sequence ID" value="TFY64478.1"/>
    <property type="molecule type" value="Genomic_DNA"/>
</dbReference>
<dbReference type="GO" id="GO:0051028">
    <property type="term" value="P:mRNA transport"/>
    <property type="evidence" value="ECO:0007669"/>
    <property type="project" value="UniProtKB-KW"/>
</dbReference>
<evidence type="ECO:0000256" key="3">
    <source>
        <dbReference type="ARBA" id="ARBA00009548"/>
    </source>
</evidence>
<evidence type="ECO:0000313" key="15">
    <source>
        <dbReference type="EMBL" id="TFY64478.1"/>
    </source>
</evidence>
<dbReference type="GO" id="GO:0003729">
    <property type="term" value="F:mRNA binding"/>
    <property type="evidence" value="ECO:0007669"/>
    <property type="project" value="InterPro"/>
</dbReference>
<evidence type="ECO:0000256" key="12">
    <source>
        <dbReference type="ARBA" id="ARBA00023242"/>
    </source>
</evidence>
<evidence type="ECO:0000256" key="6">
    <source>
        <dbReference type="ARBA" id="ARBA00022664"/>
    </source>
</evidence>
<dbReference type="GO" id="GO:0005737">
    <property type="term" value="C:cytoplasm"/>
    <property type="evidence" value="ECO:0007669"/>
    <property type="project" value="UniProtKB-SubCell"/>
</dbReference>
<feature type="region of interest" description="Disordered" evidence="13">
    <location>
        <begin position="152"/>
        <end position="235"/>
    </location>
</feature>
<name>A0A4Y9YS00_9APHY</name>
<dbReference type="GO" id="GO:0035145">
    <property type="term" value="C:exon-exon junction complex"/>
    <property type="evidence" value="ECO:0007669"/>
    <property type="project" value="InterPro"/>
</dbReference>
<dbReference type="Pfam" id="PF09405">
    <property type="entry name" value="Btz"/>
    <property type="match status" value="1"/>
</dbReference>
<evidence type="ECO:0000256" key="8">
    <source>
        <dbReference type="ARBA" id="ARBA00022845"/>
    </source>
</evidence>
<dbReference type="GO" id="GO:0008380">
    <property type="term" value="P:RNA splicing"/>
    <property type="evidence" value="ECO:0007669"/>
    <property type="project" value="UniProtKB-KW"/>
</dbReference>
<evidence type="ECO:0000256" key="13">
    <source>
        <dbReference type="SAM" id="MobiDB-lite"/>
    </source>
</evidence>
<evidence type="ECO:0000256" key="4">
    <source>
        <dbReference type="ARBA" id="ARBA00022448"/>
    </source>
</evidence>
<evidence type="ECO:0000256" key="10">
    <source>
        <dbReference type="ARBA" id="ARBA00023161"/>
    </source>
</evidence>
<evidence type="ECO:0000256" key="11">
    <source>
        <dbReference type="ARBA" id="ARBA00023187"/>
    </source>
</evidence>
<keyword evidence="4" id="KW-0813">Transport</keyword>
<feature type="region of interest" description="Disordered" evidence="13">
    <location>
        <begin position="527"/>
        <end position="654"/>
    </location>
</feature>
<comment type="similarity">
    <text evidence="3">Belongs to the CASC3 family.</text>
</comment>
<keyword evidence="9" id="KW-0694">RNA-binding</keyword>
<dbReference type="GO" id="GO:0006397">
    <property type="term" value="P:mRNA processing"/>
    <property type="evidence" value="ECO:0007669"/>
    <property type="project" value="UniProtKB-KW"/>
</dbReference>
<feature type="region of interest" description="Disordered" evidence="13">
    <location>
        <begin position="770"/>
        <end position="803"/>
    </location>
</feature>
<accession>A0A4Y9YS00</accession>
<feature type="compositionally biased region" description="Low complexity" evidence="13">
    <location>
        <begin position="330"/>
        <end position="355"/>
    </location>
</feature>
<dbReference type="PRINTS" id="PR01217">
    <property type="entry name" value="PRICHEXTENSN"/>
</dbReference>
<keyword evidence="11" id="KW-0508">mRNA splicing</keyword>
<dbReference type="GO" id="GO:0000184">
    <property type="term" value="P:nuclear-transcribed mRNA catabolic process, nonsense-mediated decay"/>
    <property type="evidence" value="ECO:0007669"/>
    <property type="project" value="UniProtKB-KW"/>
</dbReference>
<organism evidence="15 16">
    <name type="scientific">Rhodofomes roseus</name>
    <dbReference type="NCBI Taxonomy" id="34475"/>
    <lineage>
        <taxon>Eukaryota</taxon>
        <taxon>Fungi</taxon>
        <taxon>Dikarya</taxon>
        <taxon>Basidiomycota</taxon>
        <taxon>Agaricomycotina</taxon>
        <taxon>Agaricomycetes</taxon>
        <taxon>Polyporales</taxon>
        <taxon>Rhodofomes</taxon>
    </lineage>
</organism>
<feature type="domain" description="Btz" evidence="14">
    <location>
        <begin position="201"/>
        <end position="335"/>
    </location>
</feature>